<keyword evidence="3" id="KW-1185">Reference proteome</keyword>
<dbReference type="Proteomes" id="UP000800036">
    <property type="component" value="Unassembled WGS sequence"/>
</dbReference>
<reference evidence="2" key="1">
    <citation type="journal article" date="2020" name="Stud. Mycol.">
        <title>101 Dothideomycetes genomes: a test case for predicting lifestyles and emergence of pathogens.</title>
        <authorList>
            <person name="Haridas S."/>
            <person name="Albert R."/>
            <person name="Binder M."/>
            <person name="Bloem J."/>
            <person name="Labutti K."/>
            <person name="Salamov A."/>
            <person name="Andreopoulos B."/>
            <person name="Baker S."/>
            <person name="Barry K."/>
            <person name="Bills G."/>
            <person name="Bluhm B."/>
            <person name="Cannon C."/>
            <person name="Castanera R."/>
            <person name="Culley D."/>
            <person name="Daum C."/>
            <person name="Ezra D."/>
            <person name="Gonzalez J."/>
            <person name="Henrissat B."/>
            <person name="Kuo A."/>
            <person name="Liang C."/>
            <person name="Lipzen A."/>
            <person name="Lutzoni F."/>
            <person name="Magnuson J."/>
            <person name="Mondo S."/>
            <person name="Nolan M."/>
            <person name="Ohm R."/>
            <person name="Pangilinan J."/>
            <person name="Park H.-J."/>
            <person name="Ramirez L."/>
            <person name="Alfaro M."/>
            <person name="Sun H."/>
            <person name="Tritt A."/>
            <person name="Yoshinaga Y."/>
            <person name="Zwiers L.-H."/>
            <person name="Turgeon B."/>
            <person name="Goodwin S."/>
            <person name="Spatafora J."/>
            <person name="Crous P."/>
            <person name="Grigoriev I."/>
        </authorList>
    </citation>
    <scope>NUCLEOTIDE SEQUENCE</scope>
    <source>
        <strain evidence="2">CBS 107.79</strain>
    </source>
</reference>
<organism evidence="2 3">
    <name type="scientific">Bimuria novae-zelandiae CBS 107.79</name>
    <dbReference type="NCBI Taxonomy" id="1447943"/>
    <lineage>
        <taxon>Eukaryota</taxon>
        <taxon>Fungi</taxon>
        <taxon>Dikarya</taxon>
        <taxon>Ascomycota</taxon>
        <taxon>Pezizomycotina</taxon>
        <taxon>Dothideomycetes</taxon>
        <taxon>Pleosporomycetidae</taxon>
        <taxon>Pleosporales</taxon>
        <taxon>Massarineae</taxon>
        <taxon>Didymosphaeriaceae</taxon>
        <taxon>Bimuria</taxon>
    </lineage>
</organism>
<name>A0A6A5UY64_9PLEO</name>
<sequence>MSAQSRKRKTDSSPESRPAKRLKVRQPRSAVVQSDVWEDVPIDFVEPPINLLSLPLQIREHIYENMLEDVPDEVVAPHSLAHWLLMNTDGQCVNGPDPRNMQHTFFAKVLPKGFYMNKQVLYEASLVFLRRTMLSLYNSEQHQSAGLLHKYLSSFSENQGYKSVRRLKILDNYLFNWGKGALSPHSILSTCPGIRELDISISYYDLLVLSLWWYPGKHKFGERKLLSPLRFDREYKLSRLCSFKGSLTLNIRYARAAFKPFIETLQREIEKRGAKITIGSTTVQY</sequence>
<feature type="region of interest" description="Disordered" evidence="1">
    <location>
        <begin position="1"/>
        <end position="25"/>
    </location>
</feature>
<protein>
    <submittedName>
        <fullName evidence="2">Uncharacterized protein</fullName>
    </submittedName>
</protein>
<dbReference type="EMBL" id="ML976715">
    <property type="protein sequence ID" value="KAF1968879.1"/>
    <property type="molecule type" value="Genomic_DNA"/>
</dbReference>
<dbReference type="OrthoDB" id="3800247at2759"/>
<evidence type="ECO:0000313" key="3">
    <source>
        <dbReference type="Proteomes" id="UP000800036"/>
    </source>
</evidence>
<evidence type="ECO:0000256" key="1">
    <source>
        <dbReference type="SAM" id="MobiDB-lite"/>
    </source>
</evidence>
<dbReference type="AlphaFoldDB" id="A0A6A5UY64"/>
<gene>
    <name evidence="2" type="ORF">BU23DRAFT_571965</name>
</gene>
<proteinExistence type="predicted"/>
<accession>A0A6A5UY64</accession>
<evidence type="ECO:0000313" key="2">
    <source>
        <dbReference type="EMBL" id="KAF1968879.1"/>
    </source>
</evidence>